<reference evidence="1" key="1">
    <citation type="journal article" date="2022" name="bioRxiv">
        <title>Thiovibrio frasassiensisgen. nov., sp. nov., an autotrophic, elemental sulfur disproportionating bacterium isolated from sulfidic karst sediment, and proposal of Thiovibrionaceae fam. nov.</title>
        <authorList>
            <person name="Aronson H."/>
            <person name="Thomas C."/>
            <person name="Bhattacharyya M."/>
            <person name="Eckstein S."/>
            <person name="Jensen S."/>
            <person name="Barco R."/>
            <person name="Macalady J."/>
            <person name="Amend J."/>
        </authorList>
    </citation>
    <scope>NUCLEOTIDE SEQUENCE</scope>
    <source>
        <strain evidence="1">RS19-109</strain>
    </source>
</reference>
<reference evidence="1" key="2">
    <citation type="submission" date="2022-10" db="EMBL/GenBank/DDBJ databases">
        <authorList>
            <person name="Aronson H.S."/>
        </authorList>
    </citation>
    <scope>NUCLEOTIDE SEQUENCE</scope>
    <source>
        <strain evidence="1">RS19-109</strain>
    </source>
</reference>
<dbReference type="RefSeq" id="WP_307633761.1">
    <property type="nucleotide sequence ID" value="NZ_JAPHEH010000001.1"/>
</dbReference>
<gene>
    <name evidence="1" type="ORF">OLX77_11585</name>
</gene>
<keyword evidence="2" id="KW-1185">Reference proteome</keyword>
<dbReference type="Proteomes" id="UP001154240">
    <property type="component" value="Unassembled WGS sequence"/>
</dbReference>
<name>A0A9X4RM57_9BACT</name>
<sequence length="203" mass="22098">MLHFTPRRRNLLALSLMALLILGGCATYTRQVVLRYDPITTSRFGGGDLYLINAELQPPTASGAWAIGNTKNGDGVMVDTLWSGVSPAGLVQSALHRELSQTGYAVIPAKKAPDMYSKVVEITEATVNVDQITKIPQVDATCTVSVSLTVLKNGTPVRKLHYEAKGSDLAIKDRDRLAETMLRTTMQDLMKQAIPDIVSNLEQ</sequence>
<proteinExistence type="predicted"/>
<comment type="caution">
    <text evidence="1">The sequence shown here is derived from an EMBL/GenBank/DDBJ whole genome shotgun (WGS) entry which is preliminary data.</text>
</comment>
<organism evidence="1 2">
    <name type="scientific">Thiovibrio frasassiensis</name>
    <dbReference type="NCBI Taxonomy" id="2984131"/>
    <lineage>
        <taxon>Bacteria</taxon>
        <taxon>Pseudomonadati</taxon>
        <taxon>Thermodesulfobacteriota</taxon>
        <taxon>Desulfobulbia</taxon>
        <taxon>Desulfobulbales</taxon>
        <taxon>Thiovibrionaceae</taxon>
        <taxon>Thiovibrio</taxon>
    </lineage>
</organism>
<evidence type="ECO:0000313" key="1">
    <source>
        <dbReference type="EMBL" id="MDG4476796.1"/>
    </source>
</evidence>
<dbReference type="PROSITE" id="PS51257">
    <property type="entry name" value="PROKAR_LIPOPROTEIN"/>
    <property type="match status" value="1"/>
</dbReference>
<evidence type="ECO:0000313" key="2">
    <source>
        <dbReference type="Proteomes" id="UP001154240"/>
    </source>
</evidence>
<protein>
    <submittedName>
        <fullName evidence="1">Uncharacterized protein</fullName>
    </submittedName>
</protein>
<dbReference type="AlphaFoldDB" id="A0A9X4RM57"/>
<dbReference type="EMBL" id="JAPHEH010000001">
    <property type="protein sequence ID" value="MDG4476796.1"/>
    <property type="molecule type" value="Genomic_DNA"/>
</dbReference>
<accession>A0A9X4RM57</accession>